<organism evidence="1 2">
    <name type="scientific">Agromyces tardus</name>
    <dbReference type="NCBI Taxonomy" id="2583849"/>
    <lineage>
        <taxon>Bacteria</taxon>
        <taxon>Bacillati</taxon>
        <taxon>Actinomycetota</taxon>
        <taxon>Actinomycetes</taxon>
        <taxon>Micrococcales</taxon>
        <taxon>Microbacteriaceae</taxon>
        <taxon>Agromyces</taxon>
    </lineage>
</organism>
<comment type="caution">
    <text evidence="1">The sequence shown here is derived from an EMBL/GenBank/DDBJ whole genome shotgun (WGS) entry which is preliminary data.</text>
</comment>
<sequence length="177" mass="19890">MPADEYFEAAFDQIRRMSPGDPRNERSPWGDIPREDRPAWCRAILAFPTHFPGATVMTFAAREIRSGGVATLHAWAEQAAAFHRIGCTAADWYLLRLCVDRRLERLLAREDGRFVIDTQRSGYRSIALIAEHWTDWLPLLASGLTPLRALDLIVDGDRRSWPGGRVIDGDGNLMASA</sequence>
<dbReference type="Proteomes" id="UP000275048">
    <property type="component" value="Unassembled WGS sequence"/>
</dbReference>
<evidence type="ECO:0000313" key="1">
    <source>
        <dbReference type="EMBL" id="RNB51586.1"/>
    </source>
</evidence>
<gene>
    <name evidence="1" type="ORF">EDM22_03920</name>
</gene>
<dbReference type="EMBL" id="RHHB01000003">
    <property type="protein sequence ID" value="RNB51586.1"/>
    <property type="molecule type" value="Genomic_DNA"/>
</dbReference>
<proteinExistence type="predicted"/>
<reference evidence="1 2" key="1">
    <citation type="submission" date="2018-10" db="EMBL/GenBank/DDBJ databases">
        <title>Isolation, diversity and antibacterial activity of antinobacteria from the wheat rhizosphere soil.</title>
        <authorList>
            <person name="Sun T."/>
        </authorList>
    </citation>
    <scope>NUCLEOTIDE SEQUENCE [LARGE SCALE GENOMIC DNA]</scope>
    <source>
        <strain evidence="1 2">SJ-23</strain>
    </source>
</reference>
<accession>A0A3M8AK39</accession>
<protein>
    <submittedName>
        <fullName evidence="1">Uncharacterized protein</fullName>
    </submittedName>
</protein>
<name>A0A3M8AK39_9MICO</name>
<evidence type="ECO:0000313" key="2">
    <source>
        <dbReference type="Proteomes" id="UP000275048"/>
    </source>
</evidence>
<dbReference type="AlphaFoldDB" id="A0A3M8AK39"/>
<dbReference type="RefSeq" id="WP_122935746.1">
    <property type="nucleotide sequence ID" value="NZ_JBHSNT010000003.1"/>
</dbReference>
<keyword evidence="2" id="KW-1185">Reference proteome</keyword>
<dbReference type="OrthoDB" id="4803389at2"/>